<dbReference type="PANTHER" id="PTHR43471">
    <property type="entry name" value="ABC TRANSPORTER PERMEASE"/>
    <property type="match status" value="1"/>
</dbReference>
<keyword evidence="1" id="KW-0812">Transmembrane</keyword>
<gene>
    <name evidence="2" type="ORF">P4S50_15650</name>
</gene>
<proteinExistence type="predicted"/>
<keyword evidence="1" id="KW-0472">Membrane</keyword>
<evidence type="ECO:0000313" key="3">
    <source>
        <dbReference type="Proteomes" id="UP001222800"/>
    </source>
</evidence>
<accession>A0ABY8EA82</accession>
<dbReference type="Proteomes" id="UP001222800">
    <property type="component" value="Chromosome"/>
</dbReference>
<feature type="transmembrane region" description="Helical" evidence="1">
    <location>
        <begin position="61"/>
        <end position="82"/>
    </location>
</feature>
<feature type="transmembrane region" description="Helical" evidence="1">
    <location>
        <begin position="109"/>
        <end position="134"/>
    </location>
</feature>
<feature type="transmembrane region" description="Helical" evidence="1">
    <location>
        <begin position="257"/>
        <end position="275"/>
    </location>
</feature>
<evidence type="ECO:0000256" key="1">
    <source>
        <dbReference type="SAM" id="Phobius"/>
    </source>
</evidence>
<evidence type="ECO:0000313" key="2">
    <source>
        <dbReference type="EMBL" id="WFD09813.1"/>
    </source>
</evidence>
<feature type="transmembrane region" description="Helical" evidence="1">
    <location>
        <begin position="146"/>
        <end position="168"/>
    </location>
</feature>
<feature type="transmembrane region" description="Helical" evidence="1">
    <location>
        <begin position="17"/>
        <end position="40"/>
    </location>
</feature>
<organism evidence="2 3">
    <name type="scientific">Tepidibacter hydrothermalis</name>
    <dbReference type="NCBI Taxonomy" id="3036126"/>
    <lineage>
        <taxon>Bacteria</taxon>
        <taxon>Bacillati</taxon>
        <taxon>Bacillota</taxon>
        <taxon>Clostridia</taxon>
        <taxon>Peptostreptococcales</taxon>
        <taxon>Peptostreptococcaceae</taxon>
        <taxon>Tepidibacter</taxon>
    </lineage>
</organism>
<feature type="transmembrane region" description="Helical" evidence="1">
    <location>
        <begin position="174"/>
        <end position="194"/>
    </location>
</feature>
<keyword evidence="3" id="KW-1185">Reference proteome</keyword>
<protein>
    <submittedName>
        <fullName evidence="2">ABC transporter permease</fullName>
    </submittedName>
</protein>
<sequence>MSTIIRLTFIEIRKKKILYLTLGLTAIFLILYATALNFAYDSLEIQEPFIRATISSQLISMGIYAMVFIVSFLSIFSSVGAISTEVDNGTYDAILAKPIKRYEIVLGKYIGILLVLIPYVTFFYLSIIGFNIFFGKGMIVNLPFNSILKSLLTLYLLPILLTSIGIFFSCSMSTMASGITLLIMYFFGMIGGFLEQMSGVITVEATKQALSNIGIITSLIIPSDIIYKKASSVLFTTSSGLNLSIGSLMGAKTQPSSAMMIYIIIYIIAMLILAVRKFQKRDL</sequence>
<keyword evidence="1" id="KW-1133">Transmembrane helix</keyword>
<name>A0ABY8EA82_9FIRM</name>
<dbReference type="RefSeq" id="WP_277731765.1">
    <property type="nucleotide sequence ID" value="NZ_CP120733.1"/>
</dbReference>
<dbReference type="Pfam" id="PF12679">
    <property type="entry name" value="ABC2_membrane_2"/>
    <property type="match status" value="1"/>
</dbReference>
<dbReference type="EMBL" id="CP120733">
    <property type="protein sequence ID" value="WFD09813.1"/>
    <property type="molecule type" value="Genomic_DNA"/>
</dbReference>
<reference evidence="2 3" key="1">
    <citation type="submission" date="2023-03" db="EMBL/GenBank/DDBJ databases">
        <title>Complete genome sequence of Tepidibacter sp. SWIR-1, isolated from a deep-sea hydrothermal vent.</title>
        <authorList>
            <person name="Li X."/>
        </authorList>
    </citation>
    <scope>NUCLEOTIDE SEQUENCE [LARGE SCALE GENOMIC DNA]</scope>
    <source>
        <strain evidence="2 3">SWIR-1</strain>
    </source>
</reference>